<accession>A0A1Y2A1U4</accession>
<reference evidence="1 2" key="1">
    <citation type="submission" date="2016-07" db="EMBL/GenBank/DDBJ databases">
        <title>Pervasive Adenine N6-methylation of Active Genes in Fungi.</title>
        <authorList>
            <consortium name="DOE Joint Genome Institute"/>
            <person name="Mondo S.J."/>
            <person name="Dannebaum R.O."/>
            <person name="Kuo R.C."/>
            <person name="Labutti K."/>
            <person name="Haridas S."/>
            <person name="Kuo A."/>
            <person name="Salamov A."/>
            <person name="Ahrendt S.R."/>
            <person name="Lipzen A."/>
            <person name="Sullivan W."/>
            <person name="Andreopoulos W.B."/>
            <person name="Clum A."/>
            <person name="Lindquist E."/>
            <person name="Daum C."/>
            <person name="Ramamoorthy G.K."/>
            <person name="Gryganskyi A."/>
            <person name="Culley D."/>
            <person name="Magnuson J.K."/>
            <person name="James T.Y."/>
            <person name="O'Malley M.A."/>
            <person name="Stajich J.E."/>
            <person name="Spatafora J.W."/>
            <person name="Visel A."/>
            <person name="Grigoriev I.V."/>
        </authorList>
    </citation>
    <scope>NUCLEOTIDE SEQUENCE [LARGE SCALE GENOMIC DNA]</scope>
    <source>
        <strain evidence="1 2">CBS 115471</strain>
    </source>
</reference>
<dbReference type="EMBL" id="MCFA01000018">
    <property type="protein sequence ID" value="ORY16482.1"/>
    <property type="molecule type" value="Genomic_DNA"/>
</dbReference>
<dbReference type="Proteomes" id="UP000193144">
    <property type="component" value="Unassembled WGS sequence"/>
</dbReference>
<dbReference type="OrthoDB" id="3800294at2759"/>
<evidence type="ECO:0000313" key="2">
    <source>
        <dbReference type="Proteomes" id="UP000193144"/>
    </source>
</evidence>
<dbReference type="AlphaFoldDB" id="A0A1Y2A1U4"/>
<gene>
    <name evidence="1" type="ORF">BCR34DRAFT_557312</name>
</gene>
<sequence>MEPSMNSGSPPPARYILPNGKKVALVEFVRHTLREPDLEDEVSPAEIDEWYDSDICWNSDAPPKLDELLAGPEPEGILQAVRAWLTVEAGLEEWTMDWSLEYCTRYPRFRLDQLSGGDRAVDAPTALELINAYPEKLEDLVAPLRRGENEGTHTAKETYQSLFRTLLGWNEAVKSEPSEVAEREFRRVLRERWDLSDRLSMSYSNPELLTENDPAFYKAMHAYRPETENFPDQKPYNMMAVVLAHRGLMEPDVDFKMKEHMVQAMWGEQLLHFSYRNAHLERKIAERVRRAKVVHDNAEADRLGKRKIEFYHKTLSEAGVKVFFDVRTAWHNVIKKLTYQIEVQAQMQAGQKWFASTLFSDIPDVLRKQCEEGELGLSKAIRQKFDDTLGAESTVIEGASTIMRSIQDQINISLAKIKKWDGDDAGEMYQMMEAVREEGRRVERMAVNSAEHADSFQISLEELRQAAYVRSRAYRIALDELIDESEKQYECQTRVA</sequence>
<organism evidence="1 2">
    <name type="scientific">Clohesyomyces aquaticus</name>
    <dbReference type="NCBI Taxonomy" id="1231657"/>
    <lineage>
        <taxon>Eukaryota</taxon>
        <taxon>Fungi</taxon>
        <taxon>Dikarya</taxon>
        <taxon>Ascomycota</taxon>
        <taxon>Pezizomycotina</taxon>
        <taxon>Dothideomycetes</taxon>
        <taxon>Pleosporomycetidae</taxon>
        <taxon>Pleosporales</taxon>
        <taxon>Lindgomycetaceae</taxon>
        <taxon>Clohesyomyces</taxon>
    </lineage>
</organism>
<proteinExistence type="predicted"/>
<name>A0A1Y2A1U4_9PLEO</name>
<comment type="caution">
    <text evidence="1">The sequence shown here is derived from an EMBL/GenBank/DDBJ whole genome shotgun (WGS) entry which is preliminary data.</text>
</comment>
<protein>
    <submittedName>
        <fullName evidence="1">Uncharacterized protein</fullName>
    </submittedName>
</protein>
<keyword evidence="2" id="KW-1185">Reference proteome</keyword>
<evidence type="ECO:0000313" key="1">
    <source>
        <dbReference type="EMBL" id="ORY16482.1"/>
    </source>
</evidence>